<keyword evidence="2" id="KW-1185">Reference proteome</keyword>
<accession>A0ABR4DM17</accession>
<dbReference type="GeneID" id="98126984"/>
<dbReference type="PANTHER" id="PTHR35020:SF4">
    <property type="entry name" value="N-ACETYLGLUCOSAMINE-INDUCED PROTEIN 1"/>
    <property type="match status" value="1"/>
</dbReference>
<evidence type="ECO:0000313" key="1">
    <source>
        <dbReference type="EMBL" id="KAL2271200.1"/>
    </source>
</evidence>
<dbReference type="PANTHER" id="PTHR35020">
    <property type="entry name" value="N-ACETYLGLUCOSAMINE-INDUCED PROTEIN 1"/>
    <property type="match status" value="1"/>
</dbReference>
<comment type="caution">
    <text evidence="1">The sequence shown here is derived from an EMBL/GenBank/DDBJ whole genome shotgun (WGS) entry which is preliminary data.</text>
</comment>
<evidence type="ECO:0000313" key="2">
    <source>
        <dbReference type="Proteomes" id="UP001600064"/>
    </source>
</evidence>
<dbReference type="Proteomes" id="UP001600064">
    <property type="component" value="Unassembled WGS sequence"/>
</dbReference>
<protein>
    <recommendedName>
        <fullName evidence="3">N-acetylglucosamine-induced protein 1</fullName>
    </recommendedName>
</protein>
<dbReference type="EMBL" id="JAZGUE010000001">
    <property type="protein sequence ID" value="KAL2271200.1"/>
    <property type="molecule type" value="Genomic_DNA"/>
</dbReference>
<evidence type="ECO:0008006" key="3">
    <source>
        <dbReference type="Google" id="ProtNLM"/>
    </source>
</evidence>
<organism evidence="1 2">
    <name type="scientific">Remersonia thermophila</name>
    <dbReference type="NCBI Taxonomy" id="72144"/>
    <lineage>
        <taxon>Eukaryota</taxon>
        <taxon>Fungi</taxon>
        <taxon>Dikarya</taxon>
        <taxon>Ascomycota</taxon>
        <taxon>Pezizomycotina</taxon>
        <taxon>Sordariomycetes</taxon>
        <taxon>Sordariomycetidae</taxon>
        <taxon>Sordariales</taxon>
        <taxon>Sordariales incertae sedis</taxon>
        <taxon>Remersonia</taxon>
    </lineage>
</organism>
<name>A0ABR4DM17_9PEZI</name>
<dbReference type="RefSeq" id="XP_070869924.1">
    <property type="nucleotide sequence ID" value="XM_071012340.1"/>
</dbReference>
<proteinExistence type="predicted"/>
<reference evidence="1 2" key="1">
    <citation type="journal article" date="2024" name="Commun. Biol.">
        <title>Comparative genomic analysis of thermophilic fungi reveals convergent evolutionary adaptations and gene losses.</title>
        <authorList>
            <person name="Steindorff A.S."/>
            <person name="Aguilar-Pontes M.V."/>
            <person name="Robinson A.J."/>
            <person name="Andreopoulos B."/>
            <person name="LaButti K."/>
            <person name="Kuo A."/>
            <person name="Mondo S."/>
            <person name="Riley R."/>
            <person name="Otillar R."/>
            <person name="Haridas S."/>
            <person name="Lipzen A."/>
            <person name="Grimwood J."/>
            <person name="Schmutz J."/>
            <person name="Clum A."/>
            <person name="Reid I.D."/>
            <person name="Moisan M.C."/>
            <person name="Butler G."/>
            <person name="Nguyen T.T.M."/>
            <person name="Dewar K."/>
            <person name="Conant G."/>
            <person name="Drula E."/>
            <person name="Henrissat B."/>
            <person name="Hansel C."/>
            <person name="Singer S."/>
            <person name="Hutchinson M.I."/>
            <person name="de Vries R.P."/>
            <person name="Natvig D.O."/>
            <person name="Powell A.J."/>
            <person name="Tsang A."/>
            <person name="Grigoriev I.V."/>
        </authorList>
    </citation>
    <scope>NUCLEOTIDE SEQUENCE [LARGE SCALE GENOMIC DNA]</scope>
    <source>
        <strain evidence="1 2">ATCC 22073</strain>
    </source>
</reference>
<dbReference type="InterPro" id="IPR022036">
    <property type="entry name" value="DUF3605"/>
</dbReference>
<gene>
    <name evidence="1" type="ORF">VTJ83DRAFT_571</name>
</gene>
<dbReference type="Pfam" id="PF12239">
    <property type="entry name" value="DUF3605"/>
    <property type="match status" value="1"/>
</dbReference>
<sequence>MGSASQDQDLPYWQVNVPPALRTAECPDFLRELSDKDRRIIGTPDSEYVIDSWDTVRRRVAENRLDLFQRVPSDLRRYRAFVWKLKREHGSVMNFILSERLGWEAPVVASGSRPFERDEDVKVLYNDWPYGIDKRIVHLVVWTKFALDEDPATGDLTDETRAAIDAYVQRTFAKIPPENVIWFRNWASLKSVMAVEHFHVMLFDPDPEVIKEVTNGDVPMCEREE</sequence>